<dbReference type="EMBL" id="LK021342">
    <property type="protein sequence ID" value="CDQ46895.1"/>
    <property type="molecule type" value="Genomic_DNA"/>
</dbReference>
<feature type="transmembrane region" description="Helical" evidence="4">
    <location>
        <begin position="393"/>
        <end position="413"/>
    </location>
</feature>
<feature type="transmembrane region" description="Helical" evidence="4">
    <location>
        <begin position="48"/>
        <end position="67"/>
    </location>
</feature>
<feature type="transmembrane region" description="Helical" evidence="4">
    <location>
        <begin position="79"/>
        <end position="97"/>
    </location>
</feature>
<keyword evidence="4" id="KW-0812">Transmembrane</keyword>
<dbReference type="Pfam" id="PF02518">
    <property type="entry name" value="HATPase_c"/>
    <property type="match status" value="1"/>
</dbReference>
<proteinExistence type="predicted"/>
<dbReference type="PANTHER" id="PTHR24421">
    <property type="entry name" value="NITRATE/NITRITE SENSOR PROTEIN NARX-RELATED"/>
    <property type="match status" value="1"/>
</dbReference>
<keyword evidence="4" id="KW-0472">Membrane</keyword>
<dbReference type="AlphaFoldDB" id="A0AAV2WR84"/>
<gene>
    <name evidence="6" type="ORF">BN1047_04809</name>
</gene>
<feature type="domain" description="Histidine kinase/HSP90-like ATPase" evidence="5">
    <location>
        <begin position="270"/>
        <end position="345"/>
    </location>
</feature>
<dbReference type="Proteomes" id="UP000028864">
    <property type="component" value="Unassembled WGS sequence"/>
</dbReference>
<feature type="transmembrane region" description="Helical" evidence="4">
    <location>
        <begin position="494"/>
        <end position="519"/>
    </location>
</feature>
<dbReference type="InterPro" id="IPR003594">
    <property type="entry name" value="HATPase_dom"/>
</dbReference>
<reference evidence="6" key="2">
    <citation type="submission" date="2015-09" db="EMBL/GenBank/DDBJ databases">
        <title>Draft genome sequence of Mycobacterium neoaurum DSM 44074.</title>
        <authorList>
            <person name="Croce O."/>
            <person name="Robert C."/>
            <person name="Raoult D."/>
            <person name="Drancourt M."/>
        </authorList>
    </citation>
    <scope>NUCLEOTIDE SEQUENCE</scope>
    <source>
        <strain evidence="6">DSM 44074</strain>
    </source>
</reference>
<dbReference type="SUPFAM" id="SSF55874">
    <property type="entry name" value="ATPase domain of HSP90 chaperone/DNA topoisomerase II/histidine kinase"/>
    <property type="match status" value="1"/>
</dbReference>
<dbReference type="Gene3D" id="3.30.565.10">
    <property type="entry name" value="Histidine kinase-like ATPase, C-terminal domain"/>
    <property type="match status" value="1"/>
</dbReference>
<keyword evidence="3" id="KW-0902">Two-component regulatory system</keyword>
<feature type="transmembrane region" description="Helical" evidence="4">
    <location>
        <begin position="368"/>
        <end position="387"/>
    </location>
</feature>
<feature type="transmembrane region" description="Helical" evidence="4">
    <location>
        <begin position="104"/>
        <end position="124"/>
    </location>
</feature>
<dbReference type="CDD" id="cd16917">
    <property type="entry name" value="HATPase_UhpB-NarQ-NarX-like"/>
    <property type="match status" value="1"/>
</dbReference>
<dbReference type="GO" id="GO:0000160">
    <property type="term" value="P:phosphorelay signal transduction system"/>
    <property type="evidence" value="ECO:0007669"/>
    <property type="project" value="UniProtKB-KW"/>
</dbReference>
<dbReference type="InterPro" id="IPR050482">
    <property type="entry name" value="Sensor_HK_TwoCompSys"/>
</dbReference>
<evidence type="ECO:0000259" key="5">
    <source>
        <dbReference type="Pfam" id="PF02518"/>
    </source>
</evidence>
<feature type="transmembrane region" description="Helical" evidence="4">
    <location>
        <begin position="470"/>
        <end position="487"/>
    </location>
</feature>
<dbReference type="InterPro" id="IPR036890">
    <property type="entry name" value="HATPase_C_sf"/>
</dbReference>
<evidence type="ECO:0000256" key="3">
    <source>
        <dbReference type="ARBA" id="ARBA00023012"/>
    </source>
</evidence>
<reference evidence="6" key="1">
    <citation type="submission" date="2014-05" db="EMBL/GenBank/DDBJ databases">
        <authorList>
            <person name="Urmite Genomes"/>
        </authorList>
    </citation>
    <scope>NUCLEOTIDE SEQUENCE</scope>
    <source>
        <strain evidence="6">DSM 44074</strain>
    </source>
</reference>
<feature type="transmembrane region" description="Helical" evidence="4">
    <location>
        <begin position="130"/>
        <end position="152"/>
    </location>
</feature>
<evidence type="ECO:0000256" key="2">
    <source>
        <dbReference type="ARBA" id="ARBA00022777"/>
    </source>
</evidence>
<dbReference type="GO" id="GO:0016301">
    <property type="term" value="F:kinase activity"/>
    <property type="evidence" value="ECO:0007669"/>
    <property type="project" value="UniProtKB-KW"/>
</dbReference>
<accession>A0AAV2WR84</accession>
<protein>
    <submittedName>
        <fullName evidence="6">Signal transduction histidine kinase-like protein</fullName>
    </submittedName>
</protein>
<evidence type="ECO:0000256" key="1">
    <source>
        <dbReference type="ARBA" id="ARBA00022679"/>
    </source>
</evidence>
<organism evidence="6 7">
    <name type="scientific">Mycolicibacterium neoaurum</name>
    <name type="common">Mycobacterium neoaurum</name>
    <dbReference type="NCBI Taxonomy" id="1795"/>
    <lineage>
        <taxon>Bacteria</taxon>
        <taxon>Bacillati</taxon>
        <taxon>Actinomycetota</taxon>
        <taxon>Actinomycetes</taxon>
        <taxon>Mycobacteriales</taxon>
        <taxon>Mycobacteriaceae</taxon>
        <taxon>Mycolicibacterium</taxon>
    </lineage>
</organism>
<keyword evidence="2 6" id="KW-0418">Kinase</keyword>
<keyword evidence="1" id="KW-0808">Transferase</keyword>
<evidence type="ECO:0000313" key="7">
    <source>
        <dbReference type="Proteomes" id="UP000028864"/>
    </source>
</evidence>
<sequence length="728" mass="77574">MRHAANVLVALTVAVDLTDMAAPAGRLLLIGIGGWSIYRLLTRSPRRALIAADFLVTVAVCMAVPLLVSGPDFHRSNCAPVAIAGTAVISFTLSLPARVSLPMTLTIATAYAYGSAQVIGWSHVQEIFNLYYFALQWAASYVMRFVVLRVAGAVDSARNARKAAEIAETVSAAVRAYDREQTRLLHDTVASTLLLAGQDADVPAVRLAEQARRDLAVLAREPVQPPAGLTELVGALRDLAAHLATPVRFTGRAEMWLDGPIANAVIAASREALTNVDRHARATLVTIDVDQRRVRFTDDGVGFDAGMTPAGFGLSASVHGRMTQCGGTATIDSSPSAGTTVELEFADANRSADIEDPDRLIARTRTRFILVMTAYAVLNVLATAPFSVNHGALQGWLAVGAVACTLSALPALLGRRGIPMAIGMVILLILMLVQSMSIPADAVGTQAHWSQGATGWCLLPLLLKLPTPRAAVILILYWVIPAVAVLIRNPSAETLVNIGLGTASILTVQVWVLLIYGLLADAGTAAHTETVRGVQLLARDQVAQALSAEYNRRYAQLIANVVPLLEQLTTMQPLDETFRRKARVECQHMRVLFDQSASFDHPLLQRLRPAIDNAESRGIDVSVHVDGAVPALDEHAIDRVVDVLSYALGLSRTSARIALTSDRDGLTASIVCPDLQDTTGLHAHVPAGADDLELTITSDMAWLTVRCAAADVPEPVTAEPAAADRTSV</sequence>
<feature type="transmembrane region" description="Helical" evidence="4">
    <location>
        <begin position="20"/>
        <end position="41"/>
    </location>
</feature>
<feature type="transmembrane region" description="Helical" evidence="4">
    <location>
        <begin position="420"/>
        <end position="440"/>
    </location>
</feature>
<keyword evidence="4" id="KW-1133">Transmembrane helix</keyword>
<evidence type="ECO:0000256" key="4">
    <source>
        <dbReference type="SAM" id="Phobius"/>
    </source>
</evidence>
<evidence type="ECO:0000313" key="6">
    <source>
        <dbReference type="EMBL" id="CDQ46895.1"/>
    </source>
</evidence>
<name>A0AAV2WR84_MYCNE</name>